<protein>
    <recommendedName>
        <fullName evidence="4">Lipoprotein</fullName>
    </recommendedName>
</protein>
<dbReference type="Proteomes" id="UP000000718">
    <property type="component" value="Chromosome"/>
</dbReference>
<accession>B5YI61</accession>
<name>B5YI61_THEYD</name>
<dbReference type="EMBL" id="CP001147">
    <property type="protein sequence ID" value="ACI22137.1"/>
    <property type="molecule type" value="Genomic_DNA"/>
</dbReference>
<feature type="chain" id="PRO_5002841333" description="Lipoprotein" evidence="1">
    <location>
        <begin position="25"/>
        <end position="153"/>
    </location>
</feature>
<gene>
    <name evidence="2" type="ordered locus">THEYE_A1902</name>
</gene>
<evidence type="ECO:0000313" key="2">
    <source>
        <dbReference type="EMBL" id="ACI22137.1"/>
    </source>
</evidence>
<sequence>MKHKGLILILIGFFILTGSFSLMAQDSSDVGLPAFKPISSKTMTLKYGFKGASVYDNALKKWQFYKMTTITRHKVEGYVNQINDNFALAAGLHEVAVYDFSKHQWFVYKKGGADDSTGMLNKNFEMTKDYVKVKVLNGPFIKYTTVTGWVETK</sequence>
<evidence type="ECO:0000256" key="1">
    <source>
        <dbReference type="SAM" id="SignalP"/>
    </source>
</evidence>
<proteinExistence type="predicted"/>
<dbReference type="HOGENOM" id="CLU_1712427_0_0_0"/>
<keyword evidence="1" id="KW-0732">Signal</keyword>
<feature type="signal peptide" evidence="1">
    <location>
        <begin position="1"/>
        <end position="24"/>
    </location>
</feature>
<dbReference type="InParanoid" id="B5YI61"/>
<keyword evidence="3" id="KW-1185">Reference proteome</keyword>
<dbReference type="AlphaFoldDB" id="B5YI61"/>
<dbReference type="KEGG" id="tye:THEYE_A1902"/>
<dbReference type="PATRIC" id="fig|289376.4.peg.1858"/>
<reference evidence="3" key="1">
    <citation type="submission" date="2008-08" db="EMBL/GenBank/DDBJ databases">
        <title>The complete genome sequence of Thermodesulfovibrio yellowstonii strain ATCC 51303 / DSM 11347 / YP87.</title>
        <authorList>
            <person name="Dodson R.J."/>
            <person name="Durkin A.S."/>
            <person name="Wu M."/>
            <person name="Eisen J."/>
            <person name="Sutton G."/>
        </authorList>
    </citation>
    <scope>NUCLEOTIDE SEQUENCE [LARGE SCALE GENOMIC DNA]</scope>
    <source>
        <strain evidence="3">ATCC 51303 / DSM 11347 / YP87</strain>
    </source>
</reference>
<dbReference type="STRING" id="289376.THEYE_A1902"/>
<dbReference type="EnsemblBacteria" id="ACI22137">
    <property type="protein sequence ID" value="ACI22137"/>
    <property type="gene ID" value="THEYE_A1902"/>
</dbReference>
<evidence type="ECO:0000313" key="3">
    <source>
        <dbReference type="Proteomes" id="UP000000718"/>
    </source>
</evidence>
<evidence type="ECO:0008006" key="4">
    <source>
        <dbReference type="Google" id="ProtNLM"/>
    </source>
</evidence>
<dbReference type="RefSeq" id="WP_012546827.1">
    <property type="nucleotide sequence ID" value="NC_011296.1"/>
</dbReference>
<organism evidence="2 3">
    <name type="scientific">Thermodesulfovibrio yellowstonii (strain ATCC 51303 / DSM 11347 / YP87)</name>
    <dbReference type="NCBI Taxonomy" id="289376"/>
    <lineage>
        <taxon>Bacteria</taxon>
        <taxon>Pseudomonadati</taxon>
        <taxon>Nitrospirota</taxon>
        <taxon>Thermodesulfovibrionia</taxon>
        <taxon>Thermodesulfovibrionales</taxon>
        <taxon>Thermodesulfovibrionaceae</taxon>
        <taxon>Thermodesulfovibrio</taxon>
    </lineage>
</organism>
<reference evidence="2 3" key="2">
    <citation type="journal article" date="2015" name="Genome Announc.">
        <title>Genome Sequence of the Sulfate-Reducing Thermophilic Bacterium Thermodesulfovibrio yellowstonii Strain DSM 11347T (Phylum Nitrospirae).</title>
        <authorList>
            <person name="Bhatnagar S."/>
            <person name="Badger J.H."/>
            <person name="Madupu R."/>
            <person name="Khouri H.M."/>
            <person name="O'Connor E.M."/>
            <person name="Robb F.T."/>
            <person name="Ward N.L."/>
            <person name="Eisen J.A."/>
        </authorList>
    </citation>
    <scope>NUCLEOTIDE SEQUENCE [LARGE SCALE GENOMIC DNA]</scope>
    <source>
        <strain evidence="3">ATCC 51303 / DSM 11347 / YP87</strain>
    </source>
</reference>